<evidence type="ECO:0000313" key="3">
    <source>
        <dbReference type="Proteomes" id="UP001480595"/>
    </source>
</evidence>
<sequence length="149" mass="16115">MDGLTAWLTATIRREGVVHDGALAGLGTVYGNQTCIAVIWGLIAFPAVLFLLTLAFVALTIVQSGRHTTRLGAGRGPWKSSALPVLWAGLEYKTRFRPDHCLSDVPDMEAHSERVTVRLGKTVVHVVGPEGGSEGIVQRPQGRWTLQEC</sequence>
<dbReference type="PANTHER" id="PTHR35394:SF5">
    <property type="entry name" value="DUF3176 DOMAIN-CONTAINING PROTEIN"/>
    <property type="match status" value="1"/>
</dbReference>
<feature type="transmembrane region" description="Helical" evidence="1">
    <location>
        <begin position="37"/>
        <end position="62"/>
    </location>
</feature>
<protein>
    <submittedName>
        <fullName evidence="2">Uncharacterized protein</fullName>
    </submittedName>
</protein>
<name>A0ABR1VQL4_9PEZI</name>
<keyword evidence="1" id="KW-0812">Transmembrane</keyword>
<keyword evidence="3" id="KW-1185">Reference proteome</keyword>
<comment type="caution">
    <text evidence="2">The sequence shown here is derived from an EMBL/GenBank/DDBJ whole genome shotgun (WGS) entry which is preliminary data.</text>
</comment>
<accession>A0ABR1VQL4</accession>
<dbReference type="RefSeq" id="XP_066718015.1">
    <property type="nucleotide sequence ID" value="XM_066855848.1"/>
</dbReference>
<proteinExistence type="predicted"/>
<evidence type="ECO:0000313" key="2">
    <source>
        <dbReference type="EMBL" id="KAK8073540.1"/>
    </source>
</evidence>
<dbReference type="GeneID" id="92088911"/>
<dbReference type="PANTHER" id="PTHR35394">
    <property type="entry name" value="DUF3176 DOMAIN-CONTAINING PROTEIN"/>
    <property type="match status" value="1"/>
</dbReference>
<evidence type="ECO:0000256" key="1">
    <source>
        <dbReference type="SAM" id="Phobius"/>
    </source>
</evidence>
<reference evidence="2 3" key="1">
    <citation type="submission" date="2023-01" db="EMBL/GenBank/DDBJ databases">
        <title>Analysis of 21 Apiospora genomes using comparative genomics revels a genus with tremendous synthesis potential of carbohydrate active enzymes and secondary metabolites.</title>
        <authorList>
            <person name="Sorensen T."/>
        </authorList>
    </citation>
    <scope>NUCLEOTIDE SEQUENCE [LARGE SCALE GENOMIC DNA]</scope>
    <source>
        <strain evidence="2 3">CBS 135458</strain>
    </source>
</reference>
<dbReference type="Proteomes" id="UP001480595">
    <property type="component" value="Unassembled WGS sequence"/>
</dbReference>
<keyword evidence="1" id="KW-0472">Membrane</keyword>
<keyword evidence="1" id="KW-1133">Transmembrane helix</keyword>
<organism evidence="2 3">
    <name type="scientific">Apiospora phragmitis</name>
    <dbReference type="NCBI Taxonomy" id="2905665"/>
    <lineage>
        <taxon>Eukaryota</taxon>
        <taxon>Fungi</taxon>
        <taxon>Dikarya</taxon>
        <taxon>Ascomycota</taxon>
        <taxon>Pezizomycotina</taxon>
        <taxon>Sordariomycetes</taxon>
        <taxon>Xylariomycetidae</taxon>
        <taxon>Amphisphaeriales</taxon>
        <taxon>Apiosporaceae</taxon>
        <taxon>Apiospora</taxon>
    </lineage>
</organism>
<gene>
    <name evidence="2" type="ORF">PG994_004439</name>
</gene>
<dbReference type="EMBL" id="JAQQWL010000005">
    <property type="protein sequence ID" value="KAK8073540.1"/>
    <property type="molecule type" value="Genomic_DNA"/>
</dbReference>